<name>A0A840SFZ3_9SPIR</name>
<dbReference type="AlphaFoldDB" id="A0A840SFZ3"/>
<sequence length="157" mass="17630">MIKIVKADAKADIEELMSIRLEMLRIVNGMSDTECFDETLVSCSREYFLNGNQTTVLAKDEGRVIGCASISYITVMPTYDHPTGKRAHLMNVYTNIAYRRQGIAGKMIRLLIDEAKKLGCTEISLDATKEGKPLYENLGFTANDAGMIMELKVRWLI</sequence>
<dbReference type="Gene3D" id="3.40.630.30">
    <property type="match status" value="1"/>
</dbReference>
<reference evidence="2 3" key="1">
    <citation type="submission" date="2020-08" db="EMBL/GenBank/DDBJ databases">
        <title>Genomic Encyclopedia of Type Strains, Phase IV (KMG-IV): sequencing the most valuable type-strain genomes for metagenomic binning, comparative biology and taxonomic classification.</title>
        <authorList>
            <person name="Goeker M."/>
        </authorList>
    </citation>
    <scope>NUCLEOTIDE SEQUENCE [LARGE SCALE GENOMIC DNA]</scope>
    <source>
        <strain evidence="2 3">DSM 103679</strain>
    </source>
</reference>
<feature type="domain" description="N-acetyltransferase" evidence="1">
    <location>
        <begin position="2"/>
        <end position="157"/>
    </location>
</feature>
<evidence type="ECO:0000259" key="1">
    <source>
        <dbReference type="PROSITE" id="PS51186"/>
    </source>
</evidence>
<comment type="caution">
    <text evidence="2">The sequence shown here is derived from an EMBL/GenBank/DDBJ whole genome shotgun (WGS) entry which is preliminary data.</text>
</comment>
<evidence type="ECO:0000313" key="2">
    <source>
        <dbReference type="EMBL" id="MBB5219660.1"/>
    </source>
</evidence>
<keyword evidence="3" id="KW-1185">Reference proteome</keyword>
<protein>
    <submittedName>
        <fullName evidence="2">Putative N-acetyltransferase YhbS</fullName>
    </submittedName>
</protein>
<proteinExistence type="predicted"/>
<dbReference type="CDD" id="cd04301">
    <property type="entry name" value="NAT_SF"/>
    <property type="match status" value="1"/>
</dbReference>
<keyword evidence="2" id="KW-0808">Transferase</keyword>
<dbReference type="RefSeq" id="WP_184653078.1">
    <property type="nucleotide sequence ID" value="NZ_JACHFR010000003.1"/>
</dbReference>
<dbReference type="GO" id="GO:0008080">
    <property type="term" value="F:N-acetyltransferase activity"/>
    <property type="evidence" value="ECO:0007669"/>
    <property type="project" value="TreeGrafter"/>
</dbReference>
<dbReference type="PANTHER" id="PTHR13355:SF15">
    <property type="entry name" value="GCN5-RELATED N-ACETYLTRANSFERASE 3, CHLOROPLASTIC"/>
    <property type="match status" value="1"/>
</dbReference>
<organism evidence="2 3">
    <name type="scientific">Treponema rectale</name>
    <dbReference type="NCBI Taxonomy" id="744512"/>
    <lineage>
        <taxon>Bacteria</taxon>
        <taxon>Pseudomonadati</taxon>
        <taxon>Spirochaetota</taxon>
        <taxon>Spirochaetia</taxon>
        <taxon>Spirochaetales</taxon>
        <taxon>Treponemataceae</taxon>
        <taxon>Treponema</taxon>
    </lineage>
</organism>
<accession>A0A840SFZ3</accession>
<dbReference type="InterPro" id="IPR016181">
    <property type="entry name" value="Acyl_CoA_acyltransferase"/>
</dbReference>
<dbReference type="EMBL" id="JACHFR010000003">
    <property type="protein sequence ID" value="MBB5219660.1"/>
    <property type="molecule type" value="Genomic_DNA"/>
</dbReference>
<dbReference type="InterPro" id="IPR039143">
    <property type="entry name" value="GNPNAT1-like"/>
</dbReference>
<dbReference type="PANTHER" id="PTHR13355">
    <property type="entry name" value="GLUCOSAMINE 6-PHOSPHATE N-ACETYLTRANSFERASE"/>
    <property type="match status" value="1"/>
</dbReference>
<dbReference type="Proteomes" id="UP000578697">
    <property type="component" value="Unassembled WGS sequence"/>
</dbReference>
<gene>
    <name evidence="2" type="ORF">HNP77_002042</name>
</gene>
<dbReference type="PROSITE" id="PS51186">
    <property type="entry name" value="GNAT"/>
    <property type="match status" value="1"/>
</dbReference>
<dbReference type="Pfam" id="PF00583">
    <property type="entry name" value="Acetyltransf_1"/>
    <property type="match status" value="1"/>
</dbReference>
<evidence type="ECO:0000313" key="3">
    <source>
        <dbReference type="Proteomes" id="UP000578697"/>
    </source>
</evidence>
<dbReference type="InterPro" id="IPR000182">
    <property type="entry name" value="GNAT_dom"/>
</dbReference>
<dbReference type="SUPFAM" id="SSF55729">
    <property type="entry name" value="Acyl-CoA N-acyltransferases (Nat)"/>
    <property type="match status" value="1"/>
</dbReference>